<dbReference type="InterPro" id="IPR000537">
    <property type="entry name" value="UbiA_prenyltransferase"/>
</dbReference>
<sequence>MTDATSSTRSRLSSWAYALRTTNPPPGPVAELDAVTRWIVVSRAAVLPMTLVAGLVAALLAVGRPGLDWRWLALAILGITLAHLANNLMNDLYDTRAGSDTEQYPRALYAPHPILAGLVTRRALLTAVVLVNLADLVILVVLGLARGWPIVAFAVAGFVLSVAYTAPPLRLKKHGLGEPDVLVVWGPLMVCGTYYAGVGTVDWPILLASLPYGLLCVAVLMGKHTDKIPFDQPLGIHTVPVLLGPVRARAVTLGLMVAFYPLVGLAVLVGAMPWPALLVLLGLPRLVKVWPHLRRPPPDAPPKNFPVWPLWYAAIAWLHTRQAGALLVVGLALGLLTRP</sequence>
<comment type="pathway">
    <text evidence="2">Quinol/quinone metabolism; menaquinone biosynthesis.</text>
</comment>
<evidence type="ECO:0000256" key="2">
    <source>
        <dbReference type="ARBA" id="ARBA00004863"/>
    </source>
</evidence>
<proteinExistence type="predicted"/>
<evidence type="ECO:0000256" key="7">
    <source>
        <dbReference type="ARBA" id="ARBA00023136"/>
    </source>
</evidence>
<feature type="transmembrane region" description="Helical" evidence="8">
    <location>
        <begin position="44"/>
        <end position="63"/>
    </location>
</feature>
<keyword evidence="3" id="KW-0474">Menaquinone biosynthesis</keyword>
<evidence type="ECO:0000256" key="6">
    <source>
        <dbReference type="ARBA" id="ARBA00022989"/>
    </source>
</evidence>
<evidence type="ECO:0000313" key="9">
    <source>
        <dbReference type="EMBL" id="GAA5172233.1"/>
    </source>
</evidence>
<feature type="transmembrane region" description="Helical" evidence="8">
    <location>
        <begin position="181"/>
        <end position="197"/>
    </location>
</feature>
<evidence type="ECO:0000256" key="1">
    <source>
        <dbReference type="ARBA" id="ARBA00004141"/>
    </source>
</evidence>
<comment type="subcellular location">
    <subcellularLocation>
        <location evidence="1">Membrane</location>
        <topology evidence="1">Multi-pass membrane protein</topology>
    </subcellularLocation>
</comment>
<feature type="transmembrane region" description="Helical" evidence="8">
    <location>
        <begin position="203"/>
        <end position="222"/>
    </location>
</feature>
<dbReference type="Pfam" id="PF01040">
    <property type="entry name" value="UbiA"/>
    <property type="match status" value="1"/>
</dbReference>
<comment type="caution">
    <text evidence="9">The sequence shown here is derived from an EMBL/GenBank/DDBJ whole genome shotgun (WGS) entry which is preliminary data.</text>
</comment>
<dbReference type="InterPro" id="IPR044878">
    <property type="entry name" value="UbiA_sf"/>
</dbReference>
<keyword evidence="10" id="KW-1185">Reference proteome</keyword>
<dbReference type="Gene3D" id="1.10.357.140">
    <property type="entry name" value="UbiA prenyltransferase"/>
    <property type="match status" value="1"/>
</dbReference>
<accession>A0ABP9R7V6</accession>
<evidence type="ECO:0000256" key="4">
    <source>
        <dbReference type="ARBA" id="ARBA00022679"/>
    </source>
</evidence>
<dbReference type="PANTHER" id="PTHR13929:SF0">
    <property type="entry name" value="UBIA PRENYLTRANSFERASE DOMAIN-CONTAINING PROTEIN 1"/>
    <property type="match status" value="1"/>
</dbReference>
<evidence type="ECO:0000256" key="8">
    <source>
        <dbReference type="SAM" id="Phobius"/>
    </source>
</evidence>
<dbReference type="InterPro" id="IPR026046">
    <property type="entry name" value="UBIAD1"/>
</dbReference>
<protein>
    <recommendedName>
        <fullName evidence="11">Prenyltransferase</fullName>
    </recommendedName>
</protein>
<feature type="transmembrane region" description="Helical" evidence="8">
    <location>
        <begin position="310"/>
        <end position="336"/>
    </location>
</feature>
<name>A0ABP9R7V6_9PSEU</name>
<feature type="transmembrane region" description="Helical" evidence="8">
    <location>
        <begin position="150"/>
        <end position="169"/>
    </location>
</feature>
<evidence type="ECO:0000256" key="3">
    <source>
        <dbReference type="ARBA" id="ARBA00022428"/>
    </source>
</evidence>
<keyword evidence="6 8" id="KW-1133">Transmembrane helix</keyword>
<feature type="transmembrane region" description="Helical" evidence="8">
    <location>
        <begin position="257"/>
        <end position="283"/>
    </location>
</feature>
<evidence type="ECO:0000256" key="5">
    <source>
        <dbReference type="ARBA" id="ARBA00022692"/>
    </source>
</evidence>
<keyword evidence="7 8" id="KW-0472">Membrane</keyword>
<gene>
    <name evidence="9" type="ORF">GCM10023321_71810</name>
</gene>
<keyword evidence="4" id="KW-0808">Transferase</keyword>
<feature type="transmembrane region" description="Helical" evidence="8">
    <location>
        <begin position="69"/>
        <end position="89"/>
    </location>
</feature>
<dbReference type="RefSeq" id="WP_185065149.1">
    <property type="nucleotide sequence ID" value="NZ_BAABJP010000051.1"/>
</dbReference>
<organism evidence="9 10">
    <name type="scientific">Pseudonocardia eucalypti</name>
    <dbReference type="NCBI Taxonomy" id="648755"/>
    <lineage>
        <taxon>Bacteria</taxon>
        <taxon>Bacillati</taxon>
        <taxon>Actinomycetota</taxon>
        <taxon>Actinomycetes</taxon>
        <taxon>Pseudonocardiales</taxon>
        <taxon>Pseudonocardiaceae</taxon>
        <taxon>Pseudonocardia</taxon>
    </lineage>
</organism>
<keyword evidence="5 8" id="KW-0812">Transmembrane</keyword>
<evidence type="ECO:0000313" key="10">
    <source>
        <dbReference type="Proteomes" id="UP001428817"/>
    </source>
</evidence>
<reference evidence="10" key="1">
    <citation type="journal article" date="2019" name="Int. J. Syst. Evol. Microbiol.">
        <title>The Global Catalogue of Microorganisms (GCM) 10K type strain sequencing project: providing services to taxonomists for standard genome sequencing and annotation.</title>
        <authorList>
            <consortium name="The Broad Institute Genomics Platform"/>
            <consortium name="The Broad Institute Genome Sequencing Center for Infectious Disease"/>
            <person name="Wu L."/>
            <person name="Ma J."/>
        </authorList>
    </citation>
    <scope>NUCLEOTIDE SEQUENCE [LARGE SCALE GENOMIC DNA]</scope>
    <source>
        <strain evidence="10">JCM 18303</strain>
    </source>
</reference>
<dbReference type="CDD" id="cd13962">
    <property type="entry name" value="PT_UbiA_UBIAD1"/>
    <property type="match status" value="1"/>
</dbReference>
<dbReference type="Proteomes" id="UP001428817">
    <property type="component" value="Unassembled WGS sequence"/>
</dbReference>
<feature type="transmembrane region" description="Helical" evidence="8">
    <location>
        <begin position="123"/>
        <end position="144"/>
    </location>
</feature>
<dbReference type="PANTHER" id="PTHR13929">
    <property type="entry name" value="1,4-DIHYDROXY-2-NAPHTHOATE OCTAPRENYLTRANSFERASE"/>
    <property type="match status" value="1"/>
</dbReference>
<evidence type="ECO:0008006" key="11">
    <source>
        <dbReference type="Google" id="ProtNLM"/>
    </source>
</evidence>
<dbReference type="EMBL" id="BAABJP010000051">
    <property type="protein sequence ID" value="GAA5172233.1"/>
    <property type="molecule type" value="Genomic_DNA"/>
</dbReference>